<dbReference type="Proteomes" id="UP000634136">
    <property type="component" value="Unassembled WGS sequence"/>
</dbReference>
<accession>A0A834XEW7</accession>
<dbReference type="AlphaFoldDB" id="A0A834XEW7"/>
<organism evidence="1 2">
    <name type="scientific">Senna tora</name>
    <dbReference type="NCBI Taxonomy" id="362788"/>
    <lineage>
        <taxon>Eukaryota</taxon>
        <taxon>Viridiplantae</taxon>
        <taxon>Streptophyta</taxon>
        <taxon>Embryophyta</taxon>
        <taxon>Tracheophyta</taxon>
        <taxon>Spermatophyta</taxon>
        <taxon>Magnoliopsida</taxon>
        <taxon>eudicotyledons</taxon>
        <taxon>Gunneridae</taxon>
        <taxon>Pentapetalae</taxon>
        <taxon>rosids</taxon>
        <taxon>fabids</taxon>
        <taxon>Fabales</taxon>
        <taxon>Fabaceae</taxon>
        <taxon>Caesalpinioideae</taxon>
        <taxon>Cassia clade</taxon>
        <taxon>Senna</taxon>
    </lineage>
</organism>
<keyword evidence="2" id="KW-1185">Reference proteome</keyword>
<protein>
    <submittedName>
        <fullName evidence="1">Uncharacterized protein</fullName>
    </submittedName>
</protein>
<gene>
    <name evidence="1" type="ORF">G2W53_001070</name>
</gene>
<dbReference type="EMBL" id="JAAIUW010000001">
    <property type="protein sequence ID" value="KAF7844165.1"/>
    <property type="molecule type" value="Genomic_DNA"/>
</dbReference>
<name>A0A834XEW7_9FABA</name>
<comment type="caution">
    <text evidence="1">The sequence shown here is derived from an EMBL/GenBank/DDBJ whole genome shotgun (WGS) entry which is preliminary data.</text>
</comment>
<sequence length="109" mass="11824">MAELFHYSMGLQLTDKPHLTGIFRLPMVGVLRSLGSGFGRFGIDALIIGCPVRYGTPPDPSDSEFLVRSRVFCPFLSSAKGSTPLPARCCRGKGMFSHLFRPPLGGPPE</sequence>
<evidence type="ECO:0000313" key="1">
    <source>
        <dbReference type="EMBL" id="KAF7844165.1"/>
    </source>
</evidence>
<evidence type="ECO:0000313" key="2">
    <source>
        <dbReference type="Proteomes" id="UP000634136"/>
    </source>
</evidence>
<proteinExistence type="predicted"/>
<reference evidence="1" key="1">
    <citation type="submission" date="2020-09" db="EMBL/GenBank/DDBJ databases">
        <title>Genome-Enabled Discovery of Anthraquinone Biosynthesis in Senna tora.</title>
        <authorList>
            <person name="Kang S.-H."/>
            <person name="Pandey R.P."/>
            <person name="Lee C.-M."/>
            <person name="Sim J.-S."/>
            <person name="Jeong J.-T."/>
            <person name="Choi B.-S."/>
            <person name="Jung M."/>
            <person name="Ginzburg D."/>
            <person name="Zhao K."/>
            <person name="Won S.Y."/>
            <person name="Oh T.-J."/>
            <person name="Yu Y."/>
            <person name="Kim N.-H."/>
            <person name="Lee O.R."/>
            <person name="Lee T.-H."/>
            <person name="Bashyal P."/>
            <person name="Kim T.-S."/>
            <person name="Lee W.-H."/>
            <person name="Kawkins C."/>
            <person name="Kim C.-K."/>
            <person name="Kim J.S."/>
            <person name="Ahn B.O."/>
            <person name="Rhee S.Y."/>
            <person name="Sohng J.K."/>
        </authorList>
    </citation>
    <scope>NUCLEOTIDE SEQUENCE</scope>
    <source>
        <tissue evidence="1">Leaf</tissue>
    </source>
</reference>